<dbReference type="PANTHER" id="PTHR35894">
    <property type="entry name" value="GENERAL SECRETION PATHWAY PROTEIN A-RELATED"/>
    <property type="match status" value="1"/>
</dbReference>
<dbReference type="Gene3D" id="3.40.50.300">
    <property type="entry name" value="P-loop containing nucleotide triphosphate hydrolases"/>
    <property type="match status" value="1"/>
</dbReference>
<dbReference type="InterPro" id="IPR027417">
    <property type="entry name" value="P-loop_NTPase"/>
</dbReference>
<dbReference type="InterPro" id="IPR052026">
    <property type="entry name" value="ExeA_AAA_ATPase_DNA-bind"/>
</dbReference>
<dbReference type="InterPro" id="IPR036365">
    <property type="entry name" value="PGBD-like_sf"/>
</dbReference>
<dbReference type="HOGENOM" id="CLU_024125_2_1_6"/>
<dbReference type="Gene3D" id="3.90.70.10">
    <property type="entry name" value="Cysteine proteinases"/>
    <property type="match status" value="1"/>
</dbReference>
<dbReference type="Pfam" id="PF01471">
    <property type="entry name" value="PG_binding_1"/>
    <property type="match status" value="1"/>
</dbReference>
<dbReference type="AlphaFoldDB" id="Q60CP4"/>
<dbReference type="InterPro" id="IPR036366">
    <property type="entry name" value="PGBDSf"/>
</dbReference>
<dbReference type="KEGG" id="mca:MCA0061"/>
<reference evidence="3 4" key="1">
    <citation type="journal article" date="2004" name="PLoS Biol.">
        <title>Genomic insights into methanotrophy: the complete genome sequence of Methylococcus capsulatus (Bath).</title>
        <authorList>
            <person name="Ward N.L."/>
            <person name="Larsen O."/>
            <person name="Sakwa J."/>
            <person name="Bruseth L."/>
            <person name="Khouri H.M."/>
            <person name="Durkin A.S."/>
            <person name="Dimitrov G."/>
            <person name="Jiang L."/>
            <person name="Scanlan D."/>
            <person name="Kang K.H."/>
            <person name="Lewis M.R."/>
            <person name="Nelson K.E."/>
            <person name="Methe B.A."/>
            <person name="Wu M."/>
            <person name="Heidelberg J.F."/>
            <person name="Paulsen I.T."/>
            <person name="Fouts D.E."/>
            <person name="Ravel J."/>
            <person name="Tettelin H."/>
            <person name="Ren Q."/>
            <person name="Read T.D."/>
            <person name="DeBoy R.T."/>
            <person name="Seshadri R."/>
            <person name="Salzberg S.L."/>
            <person name="Jensen H.B."/>
            <person name="Birkeland N.K."/>
            <person name="Nelson W.C."/>
            <person name="Dodson R.J."/>
            <person name="Grindhaug S.H."/>
            <person name="Holt I.E."/>
            <person name="Eidhammer I."/>
            <person name="Jonasen I."/>
            <person name="Vanaken S."/>
            <person name="Utterback T.R."/>
            <person name="Feldblyum T.V."/>
            <person name="Fraser C.M."/>
            <person name="Lillehaug J.R."/>
            <person name="Eisen J.A."/>
        </authorList>
    </citation>
    <scope>NUCLEOTIDE SEQUENCE [LARGE SCALE GENOMIC DNA]</scope>
    <source>
        <strain evidence="4">ATCC 33009 / NCIMB 11132 / Bath</strain>
    </source>
</reference>
<feature type="compositionally biased region" description="Low complexity" evidence="1">
    <location>
        <begin position="322"/>
        <end position="334"/>
    </location>
</feature>
<feature type="region of interest" description="Disordered" evidence="1">
    <location>
        <begin position="319"/>
        <end position="341"/>
    </location>
</feature>
<dbReference type="eggNOG" id="COG3267">
    <property type="taxonomic scope" value="Bacteria"/>
</dbReference>
<dbReference type="SUPFAM" id="SSF47090">
    <property type="entry name" value="PGBD-like"/>
    <property type="match status" value="1"/>
</dbReference>
<sequence length="549" mass="60132">MPFDSDYHSRILPGRETMYTRFFRLTDAPFSIAPNPRFLYPSARHREALAHLIYGIKEEGGGFVALTGEVGTGKTTLCRCLIEQLPENVDVALILNPRLDALELLAAVCDELHIGYPQAGASLKLLVDSLNEYLLTAHAKGRRTVLVIDEAQNLSFDVLEQIRLLTNLETSERKLLQIILIGQPELTRLLEQKRLRQLAQRITARYHLTPLTRAETIDYIQHRLSVSGCPAPLFTRPALAAVHRLSGGIPRLINIICDRALLGAYAQGKFQADRTTVRRAAREVLPRNLHPRFLRRLLLGVAVVALSGAGIALIGRTPGGNTASSAQEAPATTPTAPPRAAPETVLPAAATGRARFEDLLKSKGRDESAAFDRLFALWRIEAGAGKPCATAERQGLRCLSEDSGWPGLRPLNHPAVLEFALPGGEKRYGTLTGIAGDLATVEFGGEPATLPLTENLPFWEGRFTLLWRPPAANVTVLRPGESSPAVKWLRQHFPAKKKPADPQRFDEALKAQVAAFQKQHGLIVDGTVGPHTFIRLLNETKGADAPHLE</sequence>
<dbReference type="InterPro" id="IPR049945">
    <property type="entry name" value="AAA_22"/>
</dbReference>
<feature type="domain" description="AAA+ ATPase" evidence="2">
    <location>
        <begin position="60"/>
        <end position="201"/>
    </location>
</feature>
<proteinExistence type="predicted"/>
<dbReference type="SMART" id="SM00382">
    <property type="entry name" value="AAA"/>
    <property type="match status" value="1"/>
</dbReference>
<organism evidence="3 4">
    <name type="scientific">Methylococcus capsulatus (strain ATCC 33009 / NCIMB 11132 / Bath)</name>
    <dbReference type="NCBI Taxonomy" id="243233"/>
    <lineage>
        <taxon>Bacteria</taxon>
        <taxon>Pseudomonadati</taxon>
        <taxon>Pseudomonadota</taxon>
        <taxon>Gammaproteobacteria</taxon>
        <taxon>Methylococcales</taxon>
        <taxon>Methylococcaceae</taxon>
        <taxon>Methylococcus</taxon>
    </lineage>
</organism>
<name>Q60CP4_METCA</name>
<accession>Q60CP4</accession>
<dbReference type="Proteomes" id="UP000006821">
    <property type="component" value="Chromosome"/>
</dbReference>
<dbReference type="CDD" id="cd00009">
    <property type="entry name" value="AAA"/>
    <property type="match status" value="1"/>
</dbReference>
<dbReference type="InterPro" id="IPR003593">
    <property type="entry name" value="AAA+_ATPase"/>
</dbReference>
<dbReference type="EMBL" id="AE017282">
    <property type="protein sequence ID" value="AAU90796.1"/>
    <property type="molecule type" value="Genomic_DNA"/>
</dbReference>
<protein>
    <submittedName>
        <fullName evidence="3">General secretion pathway protein A</fullName>
    </submittedName>
</protein>
<dbReference type="GO" id="GO:0016887">
    <property type="term" value="F:ATP hydrolysis activity"/>
    <property type="evidence" value="ECO:0007669"/>
    <property type="project" value="InterPro"/>
</dbReference>
<evidence type="ECO:0000259" key="2">
    <source>
        <dbReference type="SMART" id="SM00382"/>
    </source>
</evidence>
<evidence type="ECO:0000256" key="1">
    <source>
        <dbReference type="SAM" id="MobiDB-lite"/>
    </source>
</evidence>
<dbReference type="SUPFAM" id="SSF52540">
    <property type="entry name" value="P-loop containing nucleoside triphosphate hydrolases"/>
    <property type="match status" value="1"/>
</dbReference>
<gene>
    <name evidence="3" type="ordered locus">MCA0061</name>
</gene>
<dbReference type="Gene3D" id="1.10.101.10">
    <property type="entry name" value="PGBD-like superfamily/PGBD"/>
    <property type="match status" value="1"/>
</dbReference>
<dbReference type="eggNOG" id="COG3409">
    <property type="taxonomic scope" value="Bacteria"/>
</dbReference>
<evidence type="ECO:0000313" key="3">
    <source>
        <dbReference type="EMBL" id="AAU90796.1"/>
    </source>
</evidence>
<dbReference type="STRING" id="243233.MCA0061"/>
<dbReference type="Pfam" id="PF13401">
    <property type="entry name" value="AAA_22"/>
    <property type="match status" value="1"/>
</dbReference>
<dbReference type="PANTHER" id="PTHR35894:SF1">
    <property type="entry name" value="PHOSPHORIBULOKINASE _ URIDINE KINASE FAMILY"/>
    <property type="match status" value="1"/>
</dbReference>
<evidence type="ECO:0000313" key="4">
    <source>
        <dbReference type="Proteomes" id="UP000006821"/>
    </source>
</evidence>
<dbReference type="InterPro" id="IPR002477">
    <property type="entry name" value="Peptidoglycan-bd-like"/>
</dbReference>